<protein>
    <submittedName>
        <fullName evidence="1">Uncharacterized protein</fullName>
    </submittedName>
</protein>
<keyword evidence="2" id="KW-1185">Reference proteome</keyword>
<sequence length="73" mass="8326">MVSINDYAASLQRYFSSIGYSYQPPPPPDPQYWERLHTWSIDVLGPTTNWNNKQLAALEHTAGMYIESSAVHI</sequence>
<proteinExistence type="predicted"/>
<dbReference type="Proteomes" id="UP001362999">
    <property type="component" value="Unassembled WGS sequence"/>
</dbReference>
<dbReference type="EMBL" id="JAWWNJ010000121">
    <property type="protein sequence ID" value="KAK6988671.1"/>
    <property type="molecule type" value="Genomic_DNA"/>
</dbReference>
<name>A0AAV9ZRF2_9AGAR</name>
<gene>
    <name evidence="1" type="ORF">R3P38DRAFT_3228645</name>
</gene>
<evidence type="ECO:0000313" key="1">
    <source>
        <dbReference type="EMBL" id="KAK6988671.1"/>
    </source>
</evidence>
<accession>A0AAV9ZRF2</accession>
<dbReference type="AlphaFoldDB" id="A0AAV9ZRF2"/>
<comment type="caution">
    <text evidence="1">The sequence shown here is derived from an EMBL/GenBank/DDBJ whole genome shotgun (WGS) entry which is preliminary data.</text>
</comment>
<evidence type="ECO:0000313" key="2">
    <source>
        <dbReference type="Proteomes" id="UP001362999"/>
    </source>
</evidence>
<reference evidence="1 2" key="1">
    <citation type="journal article" date="2024" name="J Genomics">
        <title>Draft genome sequencing and assembly of Favolaschia claudopus CIRM-BRFM 2984 isolated from oak limbs.</title>
        <authorList>
            <person name="Navarro D."/>
            <person name="Drula E."/>
            <person name="Chaduli D."/>
            <person name="Cazenave R."/>
            <person name="Ahrendt S."/>
            <person name="Wang J."/>
            <person name="Lipzen A."/>
            <person name="Daum C."/>
            <person name="Barry K."/>
            <person name="Grigoriev I.V."/>
            <person name="Favel A."/>
            <person name="Rosso M.N."/>
            <person name="Martin F."/>
        </authorList>
    </citation>
    <scope>NUCLEOTIDE SEQUENCE [LARGE SCALE GENOMIC DNA]</scope>
    <source>
        <strain evidence="1 2">CIRM-BRFM 2984</strain>
    </source>
</reference>
<organism evidence="1 2">
    <name type="scientific">Favolaschia claudopus</name>
    <dbReference type="NCBI Taxonomy" id="2862362"/>
    <lineage>
        <taxon>Eukaryota</taxon>
        <taxon>Fungi</taxon>
        <taxon>Dikarya</taxon>
        <taxon>Basidiomycota</taxon>
        <taxon>Agaricomycotina</taxon>
        <taxon>Agaricomycetes</taxon>
        <taxon>Agaricomycetidae</taxon>
        <taxon>Agaricales</taxon>
        <taxon>Marasmiineae</taxon>
        <taxon>Mycenaceae</taxon>
        <taxon>Favolaschia</taxon>
    </lineage>
</organism>